<feature type="binding site" evidence="16">
    <location>
        <position position="105"/>
    </location>
    <ligand>
        <name>substrate</name>
    </ligand>
</feature>
<keyword evidence="4" id="KW-0444">Lipid biosynthesis</keyword>
<dbReference type="GO" id="GO:0016301">
    <property type="term" value="F:kinase activity"/>
    <property type="evidence" value="ECO:0007669"/>
    <property type="project" value="UniProtKB-KW"/>
</dbReference>
<sequence>MQIKLDESANTTIQSDMTSKISTSAHHQLERSDRTRVKAWRVATSIGVSFKYAAAGVTYAYNTQRNFRIHCVMGTLAIVIGALLQLSSVEMAVICITSGLVLTLELLNTAIESVVDLTVGQTYHELAKIAKDCAAGAVLISAFASVLVGMCLVIPKAILLFVH</sequence>
<dbReference type="PROSITE" id="PS01069">
    <property type="entry name" value="DAGK_PROKAR"/>
    <property type="match status" value="1"/>
</dbReference>
<evidence type="ECO:0000256" key="17">
    <source>
        <dbReference type="PIRSR" id="PIRSR600829-3"/>
    </source>
</evidence>
<keyword evidence="7 17" id="KW-0547">Nucleotide-binding</keyword>
<evidence type="ECO:0000256" key="8">
    <source>
        <dbReference type="ARBA" id="ARBA00022777"/>
    </source>
</evidence>
<evidence type="ECO:0000313" key="20">
    <source>
        <dbReference type="EMBL" id="PSB57308.1"/>
    </source>
</evidence>
<evidence type="ECO:0000256" key="5">
    <source>
        <dbReference type="ARBA" id="ARBA00022679"/>
    </source>
</evidence>
<dbReference type="InterPro" id="IPR033717">
    <property type="entry name" value="UDPK"/>
</dbReference>
<accession>A0A2T1GHY0</accession>
<keyword evidence="8 20" id="KW-0418">Kinase</keyword>
<dbReference type="GO" id="GO:0008654">
    <property type="term" value="P:phospholipid biosynthetic process"/>
    <property type="evidence" value="ECO:0007669"/>
    <property type="project" value="UniProtKB-KW"/>
</dbReference>
<feature type="binding site" evidence="17">
    <location>
        <begin position="131"/>
        <end position="132"/>
    </location>
    <ligand>
        <name>ATP</name>
        <dbReference type="ChEBI" id="CHEBI:30616"/>
    </ligand>
</feature>
<dbReference type="CDD" id="cd14265">
    <property type="entry name" value="UDPK_IM_like"/>
    <property type="match status" value="1"/>
</dbReference>
<keyword evidence="5" id="KW-0808">Transferase</keyword>
<dbReference type="OrthoDB" id="9789934at2"/>
<comment type="subcellular location">
    <subcellularLocation>
        <location evidence="1">Cell membrane</location>
        <topology evidence="1">Multi-pass membrane protein</topology>
    </subcellularLocation>
</comment>
<keyword evidence="12 19" id="KW-0472">Membrane</keyword>
<comment type="cofactor">
    <cofactor evidence="18">
        <name>Mg(2+)</name>
        <dbReference type="ChEBI" id="CHEBI:18420"/>
    </cofactor>
    <text evidence="18">Mn(2+), Zn(2+), Cd(2+) and Co(2+) support activity to lesser extents.</text>
</comment>
<dbReference type="Gene3D" id="1.10.287.3610">
    <property type="match status" value="1"/>
</dbReference>
<feature type="binding site" evidence="17">
    <location>
        <position position="52"/>
    </location>
    <ligand>
        <name>ATP</name>
        <dbReference type="ChEBI" id="CHEBI:30616"/>
    </ligand>
</feature>
<dbReference type="RefSeq" id="WP_106303036.1">
    <property type="nucleotide sequence ID" value="NZ_PVWO01000082.1"/>
</dbReference>
<feature type="binding site" evidence="18">
    <location>
        <position position="112"/>
    </location>
    <ligand>
        <name>a divalent metal cation</name>
        <dbReference type="ChEBI" id="CHEBI:60240"/>
    </ligand>
</feature>
<name>A0A2T1GHY0_9CYAN</name>
<dbReference type="PANTHER" id="PTHR34299">
    <property type="entry name" value="DIACYLGLYCEROL KINASE"/>
    <property type="match status" value="1"/>
</dbReference>
<comment type="caution">
    <text evidence="20">The sequence shown here is derived from an EMBL/GenBank/DDBJ whole genome shotgun (WGS) entry which is preliminary data.</text>
</comment>
<organism evidence="20 21">
    <name type="scientific">Chamaesiphon polymorphus CCALA 037</name>
    <dbReference type="NCBI Taxonomy" id="2107692"/>
    <lineage>
        <taxon>Bacteria</taxon>
        <taxon>Bacillati</taxon>
        <taxon>Cyanobacteriota</taxon>
        <taxon>Cyanophyceae</taxon>
        <taxon>Gomontiellales</taxon>
        <taxon>Chamaesiphonaceae</taxon>
        <taxon>Chamaesiphon</taxon>
    </lineage>
</organism>
<dbReference type="GO" id="GO:0005886">
    <property type="term" value="C:plasma membrane"/>
    <property type="evidence" value="ECO:0007669"/>
    <property type="project" value="UniProtKB-SubCell"/>
</dbReference>
<evidence type="ECO:0000256" key="2">
    <source>
        <dbReference type="ARBA" id="ARBA00005967"/>
    </source>
</evidence>
<keyword evidence="18" id="KW-0460">Magnesium</keyword>
<keyword evidence="6 19" id="KW-0812">Transmembrane</keyword>
<dbReference type="Pfam" id="PF01219">
    <property type="entry name" value="DAGK_prokar"/>
    <property type="match status" value="1"/>
</dbReference>
<keyword evidence="21" id="KW-1185">Reference proteome</keyword>
<evidence type="ECO:0000256" key="9">
    <source>
        <dbReference type="ARBA" id="ARBA00022840"/>
    </source>
</evidence>
<keyword evidence="11" id="KW-0443">Lipid metabolism</keyword>
<feature type="binding site" evidence="17">
    <location>
        <position position="112"/>
    </location>
    <ligand>
        <name>ATP</name>
        <dbReference type="ChEBI" id="CHEBI:30616"/>
    </ligand>
</feature>
<dbReference type="InterPro" id="IPR036945">
    <property type="entry name" value="DAGK_sf"/>
</dbReference>
<evidence type="ECO:0000256" key="14">
    <source>
        <dbReference type="ARBA" id="ARBA00023264"/>
    </source>
</evidence>
<evidence type="ECO:0000256" key="11">
    <source>
        <dbReference type="ARBA" id="ARBA00023098"/>
    </source>
</evidence>
<feature type="active site" description="Proton acceptor" evidence="15">
    <location>
        <position position="105"/>
    </location>
</feature>
<evidence type="ECO:0000256" key="19">
    <source>
        <dbReference type="SAM" id="Phobius"/>
    </source>
</evidence>
<reference evidence="20 21" key="1">
    <citation type="submission" date="2018-03" db="EMBL/GenBank/DDBJ databases">
        <title>The ancient ancestry and fast evolution of plastids.</title>
        <authorList>
            <person name="Moore K.R."/>
            <person name="Magnabosco C."/>
            <person name="Momper L."/>
            <person name="Gold D.A."/>
            <person name="Bosak T."/>
            <person name="Fournier G.P."/>
        </authorList>
    </citation>
    <scope>NUCLEOTIDE SEQUENCE [LARGE SCALE GENOMIC DNA]</scope>
    <source>
        <strain evidence="20 21">CCALA 037</strain>
    </source>
</reference>
<protein>
    <submittedName>
        <fullName evidence="20">Diacylglycerol kinase</fullName>
    </submittedName>
</protein>
<gene>
    <name evidence="20" type="ORF">C7B77_08905</name>
</gene>
<keyword evidence="10 19" id="KW-1133">Transmembrane helix</keyword>
<dbReference type="InterPro" id="IPR000829">
    <property type="entry name" value="DAGK"/>
</dbReference>
<evidence type="ECO:0000256" key="1">
    <source>
        <dbReference type="ARBA" id="ARBA00004651"/>
    </source>
</evidence>
<keyword evidence="9 17" id="KW-0067">ATP-binding</keyword>
<evidence type="ECO:0000256" key="10">
    <source>
        <dbReference type="ARBA" id="ARBA00022989"/>
    </source>
</evidence>
<dbReference type="GO" id="GO:0005524">
    <property type="term" value="F:ATP binding"/>
    <property type="evidence" value="ECO:0007669"/>
    <property type="project" value="UniProtKB-KW"/>
</dbReference>
<evidence type="ECO:0000256" key="12">
    <source>
        <dbReference type="ARBA" id="ARBA00023136"/>
    </source>
</evidence>
<evidence type="ECO:0000313" key="21">
    <source>
        <dbReference type="Proteomes" id="UP000238937"/>
    </source>
</evidence>
<keyword evidence="3" id="KW-1003">Cell membrane</keyword>
<dbReference type="Proteomes" id="UP000238937">
    <property type="component" value="Unassembled WGS sequence"/>
</dbReference>
<dbReference type="AlphaFoldDB" id="A0A2T1GHY0"/>
<keyword evidence="13" id="KW-0594">Phospholipid biosynthesis</keyword>
<evidence type="ECO:0000256" key="7">
    <source>
        <dbReference type="ARBA" id="ARBA00022741"/>
    </source>
</evidence>
<dbReference type="GO" id="GO:0046872">
    <property type="term" value="F:metal ion binding"/>
    <property type="evidence" value="ECO:0007669"/>
    <property type="project" value="UniProtKB-KW"/>
</dbReference>
<feature type="transmembrane region" description="Helical" evidence="19">
    <location>
        <begin position="135"/>
        <end position="162"/>
    </location>
</feature>
<proteinExistence type="inferred from homology"/>
<keyword evidence="14" id="KW-1208">Phospholipid metabolism</keyword>
<evidence type="ECO:0000256" key="13">
    <source>
        <dbReference type="ARBA" id="ARBA00023209"/>
    </source>
</evidence>
<evidence type="ECO:0000256" key="18">
    <source>
        <dbReference type="PIRSR" id="PIRSR600829-4"/>
    </source>
</evidence>
<evidence type="ECO:0000256" key="16">
    <source>
        <dbReference type="PIRSR" id="PIRSR600829-2"/>
    </source>
</evidence>
<comment type="similarity">
    <text evidence="2">Belongs to the bacterial diacylglycerol kinase family.</text>
</comment>
<evidence type="ECO:0000256" key="3">
    <source>
        <dbReference type="ARBA" id="ARBA00022475"/>
    </source>
</evidence>
<evidence type="ECO:0000256" key="15">
    <source>
        <dbReference type="PIRSR" id="PIRSR600829-1"/>
    </source>
</evidence>
<feature type="transmembrane region" description="Helical" evidence="19">
    <location>
        <begin position="67"/>
        <end position="84"/>
    </location>
</feature>
<dbReference type="EMBL" id="PVWO01000082">
    <property type="protein sequence ID" value="PSB57308.1"/>
    <property type="molecule type" value="Genomic_DNA"/>
</dbReference>
<evidence type="ECO:0000256" key="4">
    <source>
        <dbReference type="ARBA" id="ARBA00022516"/>
    </source>
</evidence>
<dbReference type="PANTHER" id="PTHR34299:SF1">
    <property type="entry name" value="DIACYLGLYCEROL KINASE"/>
    <property type="match status" value="1"/>
</dbReference>
<evidence type="ECO:0000256" key="6">
    <source>
        <dbReference type="ARBA" id="ARBA00022692"/>
    </source>
</evidence>
<keyword evidence="18" id="KW-0479">Metal-binding</keyword>